<name>A0A486XWU4_9GAMM</name>
<organism evidence="1">
    <name type="scientific">Rheinheimera sp. BAL341</name>
    <dbReference type="NCBI Taxonomy" id="1708203"/>
    <lineage>
        <taxon>Bacteria</taxon>
        <taxon>Pseudomonadati</taxon>
        <taxon>Pseudomonadota</taxon>
        <taxon>Gammaproteobacteria</taxon>
        <taxon>Chromatiales</taxon>
        <taxon>Chromatiaceae</taxon>
        <taxon>Rheinheimera</taxon>
    </lineage>
</organism>
<proteinExistence type="predicted"/>
<dbReference type="EMBL" id="CAAJGR010000025">
    <property type="protein sequence ID" value="VHO06257.1"/>
    <property type="molecule type" value="Genomic_DNA"/>
</dbReference>
<reference evidence="1" key="1">
    <citation type="submission" date="2019-04" db="EMBL/GenBank/DDBJ databases">
        <authorList>
            <person name="Brambilla D."/>
        </authorList>
    </citation>
    <scope>NUCLEOTIDE SEQUENCE</scope>
    <source>
        <strain evidence="1">BAL1</strain>
    </source>
</reference>
<gene>
    <name evidence="1" type="ORF">BAL341_3290</name>
</gene>
<dbReference type="AlphaFoldDB" id="A0A486XWU4"/>
<protein>
    <submittedName>
        <fullName evidence="1">Uncharacterized protein</fullName>
    </submittedName>
</protein>
<evidence type="ECO:0000313" key="1">
    <source>
        <dbReference type="EMBL" id="VHO06257.1"/>
    </source>
</evidence>
<sequence>MDNPELPVSIFKSFIQNVYLKTTSSLFDYNQAWRYIVACWPYLAKR</sequence>
<accession>A0A486XWU4</accession>